<dbReference type="Proteomes" id="UP000315783">
    <property type="component" value="Unassembled WGS sequence"/>
</dbReference>
<dbReference type="CDD" id="cd12148">
    <property type="entry name" value="fungal_TF_MHR"/>
    <property type="match status" value="1"/>
</dbReference>
<dbReference type="GO" id="GO:0003677">
    <property type="term" value="F:DNA binding"/>
    <property type="evidence" value="ECO:0007669"/>
    <property type="project" value="InterPro"/>
</dbReference>
<dbReference type="PANTHER" id="PTHR47785">
    <property type="entry name" value="ZN(II)2CYS6 TRANSCRIPTION FACTOR (EUROFUNG)-RELATED-RELATED"/>
    <property type="match status" value="1"/>
</dbReference>
<organism evidence="3 4">
    <name type="scientific">Cordyceps javanica</name>
    <dbReference type="NCBI Taxonomy" id="43265"/>
    <lineage>
        <taxon>Eukaryota</taxon>
        <taxon>Fungi</taxon>
        <taxon>Dikarya</taxon>
        <taxon>Ascomycota</taxon>
        <taxon>Pezizomycotina</taxon>
        <taxon>Sordariomycetes</taxon>
        <taxon>Hypocreomycetidae</taxon>
        <taxon>Hypocreales</taxon>
        <taxon>Cordycipitaceae</taxon>
        <taxon>Cordyceps</taxon>
    </lineage>
</organism>
<dbReference type="GO" id="GO:0006351">
    <property type="term" value="P:DNA-templated transcription"/>
    <property type="evidence" value="ECO:0007669"/>
    <property type="project" value="InterPro"/>
</dbReference>
<dbReference type="GO" id="GO:0008270">
    <property type="term" value="F:zinc ion binding"/>
    <property type="evidence" value="ECO:0007669"/>
    <property type="project" value="InterPro"/>
</dbReference>
<comment type="caution">
    <text evidence="3">The sequence shown here is derived from an EMBL/GenBank/DDBJ whole genome shotgun (WGS) entry which is preliminary data.</text>
</comment>
<name>A0A545V5H2_9HYPO</name>
<protein>
    <submittedName>
        <fullName evidence="3">Fungal specific transcription factordomain-containing protein</fullName>
    </submittedName>
</protein>
<keyword evidence="4" id="KW-1185">Reference proteome</keyword>
<reference evidence="3 4" key="1">
    <citation type="journal article" date="2019" name="Appl. Microbiol. Biotechnol.">
        <title>Genome sequence of Isaria javanica and comparative genome analysis insights into family S53 peptidase evolution in fungal entomopathogens.</title>
        <authorList>
            <person name="Lin R."/>
            <person name="Zhang X."/>
            <person name="Xin B."/>
            <person name="Zou M."/>
            <person name="Gao Y."/>
            <person name="Qin F."/>
            <person name="Hu Q."/>
            <person name="Xie B."/>
            <person name="Cheng X."/>
        </authorList>
    </citation>
    <scope>NUCLEOTIDE SEQUENCE [LARGE SCALE GENOMIC DNA]</scope>
    <source>
        <strain evidence="3 4">IJ1G</strain>
    </source>
</reference>
<dbReference type="InterPro" id="IPR007219">
    <property type="entry name" value="XnlR_reg_dom"/>
</dbReference>
<accession>A0A545V5H2</accession>
<evidence type="ECO:0000256" key="1">
    <source>
        <dbReference type="ARBA" id="ARBA00023242"/>
    </source>
</evidence>
<evidence type="ECO:0000313" key="3">
    <source>
        <dbReference type="EMBL" id="TQV96967.1"/>
    </source>
</evidence>
<dbReference type="InterPro" id="IPR053181">
    <property type="entry name" value="EcdB-like_regulator"/>
</dbReference>
<evidence type="ECO:0000259" key="2">
    <source>
        <dbReference type="Pfam" id="PF04082"/>
    </source>
</evidence>
<proteinExistence type="predicted"/>
<dbReference type="Pfam" id="PF04082">
    <property type="entry name" value="Fungal_trans"/>
    <property type="match status" value="1"/>
</dbReference>
<evidence type="ECO:0000313" key="4">
    <source>
        <dbReference type="Proteomes" id="UP000315783"/>
    </source>
</evidence>
<gene>
    <name evidence="3" type="ORF">IF1G_04207</name>
</gene>
<keyword evidence="1" id="KW-0539">Nucleus</keyword>
<sequence length="545" mass="60786">MESTQIAPQATSSVRRQALNVALAADLSENRLVTLAVNARPNATRLSPHASAVRGSQYPADTMTRLDRGSPSFGMPSAPLGSPLDAPTSVTSAHYPALDMERVQDELSLTQRHSTAPQHLLLWPCSPLKLGRVELQYPMDMEIKRAKLPLTTKPPRFLQPLLANQSPWIATLSLGQLTVLTEAYFSHFHPVCLVLDEVHFYSTHLSNAVKHGFSTSLDSSIVLLVCSLGAVAAHYNGKEEWAGEDPSEVGLGFFNLALDMFRHAGGADWTSVQCLLLMGLFHSSNLNVFDAWQSIHKACSVMLILVPLQTQLEPHQCELFWIGYLHESQILAEFDFPASGLGKLEGAIPLPLKPGAGQDAQHARYSFFFLSLITMRLLLNRTIYHLYSKEKNRDNMVSDAAPSFRSPPRSVVRELDRQLEEWRSCLPDDFKFESFDNTPNSVFTLGDMQSWSTMDRLRGSLMARYFAAKSIIHRSCLYRTLHGEEHSLRTDGGDDERGARVALGAARLSTLCSGILHQPLPLLLHPINSWRRYERFLNTGAFRIN</sequence>
<dbReference type="EMBL" id="SPUK01000005">
    <property type="protein sequence ID" value="TQV96967.1"/>
    <property type="molecule type" value="Genomic_DNA"/>
</dbReference>
<dbReference type="AlphaFoldDB" id="A0A545V5H2"/>
<feature type="domain" description="Xylanolytic transcriptional activator regulatory" evidence="2">
    <location>
        <begin position="182"/>
        <end position="301"/>
    </location>
</feature>